<keyword evidence="2" id="KW-0732">Signal</keyword>
<evidence type="ECO:0000313" key="4">
    <source>
        <dbReference type="Proteomes" id="UP001242368"/>
    </source>
</evidence>
<gene>
    <name evidence="3" type="ORF">QW060_04075</name>
</gene>
<evidence type="ECO:0000256" key="2">
    <source>
        <dbReference type="SAM" id="SignalP"/>
    </source>
</evidence>
<evidence type="ECO:0000256" key="1">
    <source>
        <dbReference type="SAM" id="MobiDB-lite"/>
    </source>
</evidence>
<feature type="compositionally biased region" description="Gly residues" evidence="1">
    <location>
        <begin position="364"/>
        <end position="376"/>
    </location>
</feature>
<organism evidence="3 4">
    <name type="scientific">Paenimyroides ceti</name>
    <dbReference type="NCBI Taxonomy" id="395087"/>
    <lineage>
        <taxon>Bacteria</taxon>
        <taxon>Pseudomonadati</taxon>
        <taxon>Bacteroidota</taxon>
        <taxon>Flavobacteriia</taxon>
        <taxon>Flavobacteriales</taxon>
        <taxon>Flavobacteriaceae</taxon>
        <taxon>Paenimyroides</taxon>
    </lineage>
</organism>
<name>A0ABT8CSX5_9FLAO</name>
<dbReference type="RefSeq" id="WP_290362380.1">
    <property type="nucleotide sequence ID" value="NZ_JAUFQU010000001.1"/>
</dbReference>
<feature type="region of interest" description="Disordered" evidence="1">
    <location>
        <begin position="134"/>
        <end position="376"/>
    </location>
</feature>
<protein>
    <recommendedName>
        <fullName evidence="5">Collagen-like protein</fullName>
    </recommendedName>
</protein>
<dbReference type="EMBL" id="JAUFQU010000001">
    <property type="protein sequence ID" value="MDN3706300.1"/>
    <property type="molecule type" value="Genomic_DNA"/>
</dbReference>
<evidence type="ECO:0000313" key="3">
    <source>
        <dbReference type="EMBL" id="MDN3706300.1"/>
    </source>
</evidence>
<feature type="signal peptide" evidence="2">
    <location>
        <begin position="1"/>
        <end position="19"/>
    </location>
</feature>
<dbReference type="PANTHER" id="PTHR24023:SF1095">
    <property type="entry name" value="EGF-LIKE DOMAIN-CONTAINING PROTEIN"/>
    <property type="match status" value="1"/>
</dbReference>
<proteinExistence type="predicted"/>
<reference evidence="4" key="1">
    <citation type="journal article" date="2019" name="Int. J. Syst. Evol. Microbiol.">
        <title>The Global Catalogue of Microorganisms (GCM) 10K type strain sequencing project: providing services to taxonomists for standard genome sequencing and annotation.</title>
        <authorList>
            <consortium name="The Broad Institute Genomics Platform"/>
            <consortium name="The Broad Institute Genome Sequencing Center for Infectious Disease"/>
            <person name="Wu L."/>
            <person name="Ma J."/>
        </authorList>
    </citation>
    <scope>NUCLEOTIDE SEQUENCE [LARGE SCALE GENOMIC DNA]</scope>
    <source>
        <strain evidence="4">CECT 7184</strain>
    </source>
</reference>
<evidence type="ECO:0008006" key="5">
    <source>
        <dbReference type="Google" id="ProtNLM"/>
    </source>
</evidence>
<dbReference type="PANTHER" id="PTHR24023">
    <property type="entry name" value="COLLAGEN ALPHA"/>
    <property type="match status" value="1"/>
</dbReference>
<dbReference type="InterPro" id="IPR050149">
    <property type="entry name" value="Collagen_superfamily"/>
</dbReference>
<sequence length="572" mass="57425">MKKILLSAFLAFSFSAAYSQSPEMMSYQAVIRNSANHLIVNQQVGVRLSVLQGNPEGNTVYSETHTLLSNGNGLITLQFGGGTPVSGTFEQIDWANGPYFIKSETDVSGGTNYTITGTSQMLTVPYALYAKTSGSSVPGPQGPAGPAGEMGLTGPEGSQGIQGETGAQGPIGLTGPEGPQGIQGETGAQGPIGLTGPVGPQGIQGETGIQGPIGLTGPVGPQGIQGETGIQGPNGLTGPAGPQGIQGETGEQGLTGPVGPQGIQGERGEQGPIGLTGPAGPQGIQGETGAQGSIGLTGPSGPQGIQGETGEQGPIGLTGPVGPQGIQGETGEQGPIGLTGPAGPQGIQGQTGEQGLTGPSGPQGMQGFGVPQGGTTGQILTKVDGTNYNTQWTTPVMNAGGGAILELFATSTIPQTNRPFAYGRYTFAFNTVITGVSASAWTANNTFTVPTGKGGLYNISLSMVENDFGAFSSPVLVFPEVHVISGNNTTYYYGTGSAASVLLQGNSTDSPAVGTPGAPISYARGSGNFMIPLQEGDKIKVFYRTGSNSNCATCAISFTVDGSTYLSIVKMN</sequence>
<dbReference type="InterPro" id="IPR008160">
    <property type="entry name" value="Collagen"/>
</dbReference>
<keyword evidence="4" id="KW-1185">Reference proteome</keyword>
<comment type="caution">
    <text evidence="3">The sequence shown here is derived from an EMBL/GenBank/DDBJ whole genome shotgun (WGS) entry which is preliminary data.</text>
</comment>
<accession>A0ABT8CSX5</accession>
<dbReference type="Proteomes" id="UP001242368">
    <property type="component" value="Unassembled WGS sequence"/>
</dbReference>
<dbReference type="Pfam" id="PF01391">
    <property type="entry name" value="Collagen"/>
    <property type="match status" value="1"/>
</dbReference>
<feature type="chain" id="PRO_5046430853" description="Collagen-like protein" evidence="2">
    <location>
        <begin position="20"/>
        <end position="572"/>
    </location>
</feature>